<evidence type="ECO:0000256" key="1">
    <source>
        <dbReference type="ARBA" id="ARBA00006226"/>
    </source>
</evidence>
<reference evidence="4" key="2">
    <citation type="submission" date="2011-06" db="EMBL/GenBank/DDBJ databases">
        <title>The complete genome of Flexistipes sinusarabici DSM 4947.</title>
        <authorList>
            <person name="Lucas S."/>
            <person name="Han J."/>
            <person name="Lapidus A."/>
            <person name="Bruce D."/>
            <person name="Goodwin L."/>
            <person name="Pitluck S."/>
            <person name="Peters L."/>
            <person name="Kyrpides N."/>
            <person name="Mavromatis K."/>
            <person name="Ivanova N."/>
            <person name="Mikhailova N."/>
            <person name="Chertkov O."/>
            <person name="Detter J.C."/>
            <person name="Tapia R."/>
            <person name="Han C."/>
            <person name="Land M."/>
            <person name="Hauser L."/>
            <person name="Markowitz V."/>
            <person name="Cheng J.-F."/>
            <person name="Hugenholtz P."/>
            <person name="Woyke T."/>
            <person name="Wu D."/>
            <person name="Spring S."/>
            <person name="Schroeder M."/>
            <person name="Brambilla E."/>
            <person name="Klenk H.-P."/>
            <person name="Eisen J.A."/>
        </authorList>
    </citation>
    <scope>NUCLEOTIDE SEQUENCE [LARGE SCALE GENOMIC DNA]</scope>
    <source>
        <strain evidence="4">DSM 4947 / MAS 10</strain>
    </source>
</reference>
<dbReference type="AlphaFoldDB" id="F8E969"/>
<organism evidence="3 4">
    <name type="scientific">Flexistipes sinusarabici (strain ATCC 49648 / DSM 4947 / MAS 10)</name>
    <dbReference type="NCBI Taxonomy" id="717231"/>
    <lineage>
        <taxon>Bacteria</taxon>
        <taxon>Pseudomonadati</taxon>
        <taxon>Deferribacterota</taxon>
        <taxon>Deferribacteres</taxon>
        <taxon>Deferribacterales</taxon>
        <taxon>Flexistipitaceae</taxon>
        <taxon>Flexistipes</taxon>
    </lineage>
</organism>
<comment type="similarity">
    <text evidence="1">Belongs to the RelE toxin family.</text>
</comment>
<dbReference type="RefSeq" id="WP_013886748.1">
    <property type="nucleotide sequence ID" value="NC_015672.1"/>
</dbReference>
<dbReference type="Proteomes" id="UP000006621">
    <property type="component" value="Chromosome"/>
</dbReference>
<dbReference type="InterPro" id="IPR007712">
    <property type="entry name" value="RelE/ParE_toxin"/>
</dbReference>
<evidence type="ECO:0000256" key="2">
    <source>
        <dbReference type="ARBA" id="ARBA00022649"/>
    </source>
</evidence>
<evidence type="ECO:0000313" key="3">
    <source>
        <dbReference type="EMBL" id="AEI15271.1"/>
    </source>
</evidence>
<dbReference type="PANTHER" id="PTHR35601:SF1">
    <property type="entry name" value="TOXIN RELE"/>
    <property type="match status" value="1"/>
</dbReference>
<dbReference type="InterPro" id="IPR035093">
    <property type="entry name" value="RelE/ParE_toxin_dom_sf"/>
</dbReference>
<dbReference type="KEGG" id="fsi:Flexsi_1622"/>
<dbReference type="Pfam" id="PF05016">
    <property type="entry name" value="ParE_toxin"/>
    <property type="match status" value="1"/>
</dbReference>
<dbReference type="Gene3D" id="3.30.2310.20">
    <property type="entry name" value="RelE-like"/>
    <property type="match status" value="1"/>
</dbReference>
<gene>
    <name evidence="3" type="ordered locus">Flexsi_1622</name>
</gene>
<dbReference type="STRING" id="717231.Flexsi_1622"/>
<sequence>MYDLEFSENAKKFIKKLPANDKKKIKSKLETLAKDPDKLKNNIKKLKGEYGDFFRLRISNYRLIYKRYDKRLVIYILKAGHRKDVY</sequence>
<protein>
    <submittedName>
        <fullName evidence="3">Addiction module toxin, RelE/StbE family</fullName>
    </submittedName>
</protein>
<accession>F8E969</accession>
<dbReference type="eggNOG" id="COG2026">
    <property type="taxonomic scope" value="Bacteria"/>
</dbReference>
<dbReference type="PANTHER" id="PTHR35601">
    <property type="entry name" value="TOXIN RELE"/>
    <property type="match status" value="1"/>
</dbReference>
<dbReference type="HOGENOM" id="CLU_155761_6_0_0"/>
<reference evidence="3 4" key="1">
    <citation type="journal article" date="2011" name="Stand. Genomic Sci.">
        <title>Genome sequence of the moderately thermophilic halophile Flexistipes sinusarabici strain (MAS10).</title>
        <authorList>
            <person name="Lapidus A."/>
            <person name="Chertkov O."/>
            <person name="Nolan M."/>
            <person name="Lucas S."/>
            <person name="Hammon N."/>
            <person name="Deshpande S."/>
            <person name="Cheng J.F."/>
            <person name="Tapia R."/>
            <person name="Han C."/>
            <person name="Goodwin L."/>
            <person name="Pitluck S."/>
            <person name="Liolios K."/>
            <person name="Pagani I."/>
            <person name="Ivanova N."/>
            <person name="Huntemann M."/>
            <person name="Mavromatis K."/>
            <person name="Mikhailova N."/>
            <person name="Pati A."/>
            <person name="Chen A."/>
            <person name="Palaniappan K."/>
            <person name="Land M."/>
            <person name="Hauser L."/>
            <person name="Brambilla E.M."/>
            <person name="Rohde M."/>
            <person name="Abt B."/>
            <person name="Spring S."/>
            <person name="Goker M."/>
            <person name="Bristow J."/>
            <person name="Eisen J.A."/>
            <person name="Markowitz V."/>
            <person name="Hugenholtz P."/>
            <person name="Kyrpides N.C."/>
            <person name="Klenk H.P."/>
            <person name="Woyke T."/>
        </authorList>
    </citation>
    <scope>NUCLEOTIDE SEQUENCE [LARGE SCALE GENOMIC DNA]</scope>
    <source>
        <strain evidence="4">DSM 4947 / MAS 10</strain>
    </source>
</reference>
<dbReference type="NCBIfam" id="TIGR02385">
    <property type="entry name" value="RelE_StbE"/>
    <property type="match status" value="1"/>
</dbReference>
<dbReference type="EMBL" id="CP002858">
    <property type="protein sequence ID" value="AEI15271.1"/>
    <property type="molecule type" value="Genomic_DNA"/>
</dbReference>
<dbReference type="SUPFAM" id="SSF143011">
    <property type="entry name" value="RelE-like"/>
    <property type="match status" value="1"/>
</dbReference>
<name>F8E969_FLESM</name>
<keyword evidence="4" id="KW-1185">Reference proteome</keyword>
<evidence type="ECO:0000313" key="4">
    <source>
        <dbReference type="Proteomes" id="UP000006621"/>
    </source>
</evidence>
<proteinExistence type="inferred from homology"/>
<keyword evidence="2" id="KW-1277">Toxin-antitoxin system</keyword>